<sequence>MLSIDTGFTMCNPQSIQDPQRSLLSCENNLKKKMKKKEAKDEIRRRNELLLDKLYYIDRLPGKLHPFTLSIDRPPSAYSLNRHNREQELDRIDRENIKMLNKIQHASTKYSIEDLMSDRY</sequence>
<dbReference type="EMBL" id="CAMPGE010022089">
    <property type="protein sequence ID" value="CAI2380162.1"/>
    <property type="molecule type" value="Genomic_DNA"/>
</dbReference>
<comment type="caution">
    <text evidence="2">The sequence shown here is derived from an EMBL/GenBank/DDBJ whole genome shotgun (WGS) entry which is preliminary data.</text>
</comment>
<dbReference type="InterPro" id="IPR038791">
    <property type="entry name" value="Cfap97/Hemingway"/>
</dbReference>
<dbReference type="Pfam" id="PF13879">
    <property type="entry name" value="Hmw_CFAP97"/>
    <property type="match status" value="1"/>
</dbReference>
<gene>
    <name evidence="2" type="ORF">ECRASSUSDP1_LOCUS21591</name>
</gene>
<evidence type="ECO:0000313" key="3">
    <source>
        <dbReference type="Proteomes" id="UP001295684"/>
    </source>
</evidence>
<dbReference type="InterPro" id="IPR029488">
    <property type="entry name" value="Hmw/CFAP97"/>
</dbReference>
<keyword evidence="3" id="KW-1185">Reference proteome</keyword>
<accession>A0AAD1XXS1</accession>
<evidence type="ECO:0000313" key="2">
    <source>
        <dbReference type="EMBL" id="CAI2380162.1"/>
    </source>
</evidence>
<dbReference type="PANTHER" id="PTHR23035">
    <property type="entry name" value="CILIA- AND FLAGELLA-ASSOCIATED PROTEIN 97-RELATED"/>
    <property type="match status" value="1"/>
</dbReference>
<comment type="similarity">
    <text evidence="1">Belongs to the CFAP97 family.</text>
</comment>
<evidence type="ECO:0000256" key="1">
    <source>
        <dbReference type="ARBA" id="ARBA00008315"/>
    </source>
</evidence>
<dbReference type="Proteomes" id="UP001295684">
    <property type="component" value="Unassembled WGS sequence"/>
</dbReference>
<proteinExistence type="inferred from homology"/>
<name>A0AAD1XXS1_EUPCR</name>
<reference evidence="2" key="1">
    <citation type="submission" date="2023-07" db="EMBL/GenBank/DDBJ databases">
        <authorList>
            <consortium name="AG Swart"/>
            <person name="Singh M."/>
            <person name="Singh A."/>
            <person name="Seah K."/>
            <person name="Emmerich C."/>
        </authorList>
    </citation>
    <scope>NUCLEOTIDE SEQUENCE</scope>
    <source>
        <strain evidence="2">DP1</strain>
    </source>
</reference>
<organism evidence="2 3">
    <name type="scientific">Euplotes crassus</name>
    <dbReference type="NCBI Taxonomy" id="5936"/>
    <lineage>
        <taxon>Eukaryota</taxon>
        <taxon>Sar</taxon>
        <taxon>Alveolata</taxon>
        <taxon>Ciliophora</taxon>
        <taxon>Intramacronucleata</taxon>
        <taxon>Spirotrichea</taxon>
        <taxon>Hypotrichia</taxon>
        <taxon>Euplotida</taxon>
        <taxon>Euplotidae</taxon>
        <taxon>Moneuplotes</taxon>
    </lineage>
</organism>
<dbReference type="PANTHER" id="PTHR23035:SF2">
    <property type="entry name" value="KIAA1430 HOMOLOGUE"/>
    <property type="match status" value="1"/>
</dbReference>
<protein>
    <submittedName>
        <fullName evidence="2">Uncharacterized protein</fullName>
    </submittedName>
</protein>
<dbReference type="AlphaFoldDB" id="A0AAD1XXS1"/>